<name>A0A4V2T2W0_9FIRM</name>
<keyword evidence="2" id="KW-1185">Reference proteome</keyword>
<organism evidence="1 2">
    <name type="scientific">Serpentinicella alkaliphila</name>
    <dbReference type="NCBI Taxonomy" id="1734049"/>
    <lineage>
        <taxon>Bacteria</taxon>
        <taxon>Bacillati</taxon>
        <taxon>Bacillota</taxon>
        <taxon>Clostridia</taxon>
        <taxon>Peptostreptococcales</taxon>
        <taxon>Natronincolaceae</taxon>
        <taxon>Serpentinicella</taxon>
    </lineage>
</organism>
<dbReference type="AlphaFoldDB" id="A0A4V2T2W0"/>
<sequence>MINGYSIRKCADIVEISVPTTFFWRHKIIDAIRTFVGMGSVGGVVEVDETFFRESFKGNHKKAQPLPCPENNEGEEQRVVKAIRVKRKKEESPTSMFVCYVLCAMDRAGNIMTELICKGRMKHTDIERFFENRIDDDSIFCTDNIRVILSLHKIRELN</sequence>
<dbReference type="Proteomes" id="UP000295504">
    <property type="component" value="Unassembled WGS sequence"/>
</dbReference>
<accession>A0A4V2T2W0</accession>
<evidence type="ECO:0000313" key="2">
    <source>
        <dbReference type="Proteomes" id="UP000295504"/>
    </source>
</evidence>
<protein>
    <recommendedName>
        <fullName evidence="3">ISXO2 transposase-like protein</fullName>
    </recommendedName>
</protein>
<gene>
    <name evidence="1" type="ORF">EDD79_103815</name>
</gene>
<dbReference type="EMBL" id="SLYC01000038">
    <property type="protein sequence ID" value="TCP99013.1"/>
    <property type="molecule type" value="Genomic_DNA"/>
</dbReference>
<comment type="caution">
    <text evidence="1">The sequence shown here is derived from an EMBL/GenBank/DDBJ whole genome shotgun (WGS) entry which is preliminary data.</text>
</comment>
<evidence type="ECO:0000313" key="1">
    <source>
        <dbReference type="EMBL" id="TCP99013.1"/>
    </source>
</evidence>
<proteinExistence type="predicted"/>
<evidence type="ECO:0008006" key="3">
    <source>
        <dbReference type="Google" id="ProtNLM"/>
    </source>
</evidence>
<reference evidence="1 2" key="1">
    <citation type="submission" date="2019-03" db="EMBL/GenBank/DDBJ databases">
        <title>Genomic Encyclopedia of Type Strains, Phase IV (KMG-IV): sequencing the most valuable type-strain genomes for metagenomic binning, comparative biology and taxonomic classification.</title>
        <authorList>
            <person name="Goeker M."/>
        </authorList>
    </citation>
    <scope>NUCLEOTIDE SEQUENCE [LARGE SCALE GENOMIC DNA]</scope>
    <source>
        <strain evidence="1 2">DSM 100013</strain>
    </source>
</reference>
<dbReference type="NCBIfam" id="NF033547">
    <property type="entry name" value="transpos_IS1595"/>
    <property type="match status" value="1"/>
</dbReference>